<gene>
    <name evidence="1" type="ORF">ASZ90_014861</name>
</gene>
<sequence>MMEEKSLLKKIREKELEVSVRIDDVRVDADRMIERAKKESMGLLTSSEVEGKKAADEFLQRETKRIQSEADTIRVQAREEVRAVHEKGEKNLPKAVERIIEIVLSG</sequence>
<protein>
    <submittedName>
        <fullName evidence="1">Uncharacterized protein</fullName>
    </submittedName>
</protein>
<comment type="caution">
    <text evidence="1">The sequence shown here is derived from an EMBL/GenBank/DDBJ whole genome shotgun (WGS) entry which is preliminary data.</text>
</comment>
<dbReference type="Pfam" id="PF16999">
    <property type="entry name" value="V-ATPase_G_2"/>
    <property type="match status" value="1"/>
</dbReference>
<dbReference type="Gene3D" id="1.20.5.2950">
    <property type="match status" value="1"/>
</dbReference>
<name>A0A0W8F3V6_9ZZZZ</name>
<evidence type="ECO:0000313" key="1">
    <source>
        <dbReference type="EMBL" id="KUG15505.1"/>
    </source>
</evidence>
<organism evidence="1">
    <name type="scientific">hydrocarbon metagenome</name>
    <dbReference type="NCBI Taxonomy" id="938273"/>
    <lineage>
        <taxon>unclassified sequences</taxon>
        <taxon>metagenomes</taxon>
        <taxon>ecological metagenomes</taxon>
    </lineage>
</organism>
<reference evidence="1" key="1">
    <citation type="journal article" date="2015" name="Proc. Natl. Acad. Sci. U.S.A.">
        <title>Networks of energetic and metabolic interactions define dynamics in microbial communities.</title>
        <authorList>
            <person name="Embree M."/>
            <person name="Liu J.K."/>
            <person name="Al-Bassam M.M."/>
            <person name="Zengler K."/>
        </authorList>
    </citation>
    <scope>NUCLEOTIDE SEQUENCE</scope>
</reference>
<accession>A0A0W8F3V6</accession>
<proteinExistence type="predicted"/>
<dbReference type="EMBL" id="LNQE01001553">
    <property type="protein sequence ID" value="KUG15505.1"/>
    <property type="molecule type" value="Genomic_DNA"/>
</dbReference>
<dbReference type="AlphaFoldDB" id="A0A0W8F3V6"/>